<dbReference type="Proteomes" id="UP000245638">
    <property type="component" value="Unassembled WGS sequence"/>
</dbReference>
<dbReference type="EMBL" id="QEFD01000216">
    <property type="protein sequence ID" value="PVU74413.1"/>
    <property type="molecule type" value="Genomic_DNA"/>
</dbReference>
<gene>
    <name evidence="1" type="ORF">DDW13_07520</name>
</gene>
<dbReference type="Pfam" id="PF12007">
    <property type="entry name" value="DUF3501"/>
    <property type="match status" value="1"/>
</dbReference>
<protein>
    <submittedName>
        <fullName evidence="1">DUF3501 domain-containing protein</fullName>
    </submittedName>
</protein>
<evidence type="ECO:0000313" key="2">
    <source>
        <dbReference type="Proteomes" id="UP000245638"/>
    </source>
</evidence>
<dbReference type="AlphaFoldDB" id="A0A2T9X2T8"/>
<reference evidence="1 2" key="1">
    <citation type="journal article" date="2015" name="Appl. Environ. Microbiol.">
        <title>Nanoarchaeota, Their Sulfolobales Host, and Nanoarchaeota Virus Distribution across Yellowstone National Park Hot Springs.</title>
        <authorList>
            <person name="Munson-McGee J.H."/>
            <person name="Field E.K."/>
            <person name="Bateson M."/>
            <person name="Rooney C."/>
            <person name="Stepanauskas R."/>
            <person name="Young M.J."/>
        </authorList>
    </citation>
    <scope>NUCLEOTIDE SEQUENCE [LARGE SCALE GENOMIC DNA]</scope>
    <source>
        <strain evidence="1">SCGC AC-742_N10</strain>
    </source>
</reference>
<accession>A0A2T9X2T8</accession>
<evidence type="ECO:0000313" key="1">
    <source>
        <dbReference type="EMBL" id="PVU74413.1"/>
    </source>
</evidence>
<name>A0A2T9X2T8_9CREN</name>
<organism evidence="1 2">
    <name type="scientific">Acidianus hospitalis</name>
    <dbReference type="NCBI Taxonomy" id="563177"/>
    <lineage>
        <taxon>Archaea</taxon>
        <taxon>Thermoproteota</taxon>
        <taxon>Thermoprotei</taxon>
        <taxon>Sulfolobales</taxon>
        <taxon>Sulfolobaceae</taxon>
        <taxon>Acidianus</taxon>
    </lineage>
</organism>
<dbReference type="InterPro" id="IPR021890">
    <property type="entry name" value="DUF3501"/>
</dbReference>
<sequence length="187" mass="22103">MVSITIKDVLPWREYEKIRMNEIRRISEIKKSRRIELGDRLSLLFENKDTVLHQIQEMIYLDRLEKERDIEEIIRIYSSLLPGNGKIKATLYIYAYSMNDLVNVYKTLNKVYNSVFLKVGFKFIQGEPEAGREQGESFSTVQYLTFDLQGERSTNMEIHVLHENYKVTAKIPEELAKKLLKEVYDES</sequence>
<proteinExistence type="predicted"/>
<comment type="caution">
    <text evidence="1">The sequence shown here is derived from an EMBL/GenBank/DDBJ whole genome shotgun (WGS) entry which is preliminary data.</text>
</comment>